<organism evidence="5 6">
    <name type="scientific">Paenibacillus aquistagni</name>
    <dbReference type="NCBI Taxonomy" id="1852522"/>
    <lineage>
        <taxon>Bacteria</taxon>
        <taxon>Bacillati</taxon>
        <taxon>Bacillota</taxon>
        <taxon>Bacilli</taxon>
        <taxon>Bacillales</taxon>
        <taxon>Paenibacillaceae</taxon>
        <taxon>Paenibacillus</taxon>
    </lineage>
</organism>
<dbReference type="EMBL" id="FXAZ01000001">
    <property type="protein sequence ID" value="SMG20319.1"/>
    <property type="molecule type" value="Genomic_DNA"/>
</dbReference>
<evidence type="ECO:0000256" key="4">
    <source>
        <dbReference type="PIRSR" id="PIRSR613078-2"/>
    </source>
</evidence>
<dbReference type="SUPFAM" id="SSF53254">
    <property type="entry name" value="Phosphoglycerate mutase-like"/>
    <property type="match status" value="1"/>
</dbReference>
<dbReference type="STRING" id="1852522.SAMN06295960_1021"/>
<name>A0A1X7IZI0_9BACL</name>
<dbReference type="Gene3D" id="3.40.50.1240">
    <property type="entry name" value="Phosphoglycerate mutase-like"/>
    <property type="match status" value="1"/>
</dbReference>
<dbReference type="PROSITE" id="PS00175">
    <property type="entry name" value="PG_MUTASE"/>
    <property type="match status" value="1"/>
</dbReference>
<dbReference type="SMART" id="SM00855">
    <property type="entry name" value="PGAM"/>
    <property type="match status" value="1"/>
</dbReference>
<proteinExistence type="predicted"/>
<dbReference type="AlphaFoldDB" id="A0A1X7IZI0"/>
<reference evidence="5 6" key="1">
    <citation type="submission" date="2017-04" db="EMBL/GenBank/DDBJ databases">
        <authorList>
            <person name="Afonso C.L."/>
            <person name="Miller P.J."/>
            <person name="Scott M.A."/>
            <person name="Spackman E."/>
            <person name="Goraichik I."/>
            <person name="Dimitrov K.M."/>
            <person name="Suarez D.L."/>
            <person name="Swayne D.E."/>
        </authorList>
    </citation>
    <scope>NUCLEOTIDE SEQUENCE [LARGE SCALE GENOMIC DNA]</scope>
    <source>
        <strain evidence="5 6">11</strain>
    </source>
</reference>
<dbReference type="PANTHER" id="PTHR48100:SF1">
    <property type="entry name" value="HISTIDINE PHOSPHATASE FAMILY PROTEIN-RELATED"/>
    <property type="match status" value="1"/>
</dbReference>
<feature type="active site" description="Proton donor/acceptor" evidence="3">
    <location>
        <position position="85"/>
    </location>
</feature>
<evidence type="ECO:0000256" key="1">
    <source>
        <dbReference type="ARBA" id="ARBA00023152"/>
    </source>
</evidence>
<evidence type="ECO:0000256" key="3">
    <source>
        <dbReference type="PIRSR" id="PIRSR613078-1"/>
    </source>
</evidence>
<dbReference type="RefSeq" id="WP_085493212.1">
    <property type="nucleotide sequence ID" value="NZ_FXAZ01000001.1"/>
</dbReference>
<dbReference type="InterPro" id="IPR001345">
    <property type="entry name" value="PG/BPGM_mutase_AS"/>
</dbReference>
<dbReference type="OrthoDB" id="9782128at2"/>
<keyword evidence="1" id="KW-0324">Glycolysis</keyword>
<dbReference type="InterPro" id="IPR013078">
    <property type="entry name" value="His_Pase_superF_clade-1"/>
</dbReference>
<dbReference type="GO" id="GO:0016791">
    <property type="term" value="F:phosphatase activity"/>
    <property type="evidence" value="ECO:0007669"/>
    <property type="project" value="TreeGrafter"/>
</dbReference>
<keyword evidence="2" id="KW-0413">Isomerase</keyword>
<sequence>MQTTTTLYLVRHGQTEWNVQHRFQGHQDSPLTEQGVRQAEWLAESMKHVHLDAIFASTSRRASHTAEIIRAEREFPIFESDDFRELNLGIWEGQTQDQAKCDSPEQFDNFWNDPESFKVDGSEMFEQVRERAVRKLIELVQQYEGKSLMIVTHTVVVKLLMAHFENRALKDLWKLPYIHPTCLCKIEMTGDQANIILHGDTSHYKEEAKKS</sequence>
<accession>A0A1X7IZI0</accession>
<dbReference type="PIRSF" id="PIRSF000709">
    <property type="entry name" value="6PFK_2-Ptase"/>
    <property type="match status" value="1"/>
</dbReference>
<dbReference type="InterPro" id="IPR029033">
    <property type="entry name" value="His_PPase_superfam"/>
</dbReference>
<dbReference type="CDD" id="cd07067">
    <property type="entry name" value="HP_PGM_like"/>
    <property type="match status" value="1"/>
</dbReference>
<gene>
    <name evidence="5" type="ORF">SAMN06295960_1021</name>
</gene>
<feature type="active site" description="Tele-phosphohistidine intermediate" evidence="3">
    <location>
        <position position="12"/>
    </location>
</feature>
<protein>
    <submittedName>
        <fullName evidence="5">Probable phosphoglycerate mutase</fullName>
    </submittedName>
</protein>
<dbReference type="InterPro" id="IPR050275">
    <property type="entry name" value="PGM_Phosphatase"/>
</dbReference>
<dbReference type="PANTHER" id="PTHR48100">
    <property type="entry name" value="BROAD-SPECIFICITY PHOSPHATASE YOR283W-RELATED"/>
    <property type="match status" value="1"/>
</dbReference>
<evidence type="ECO:0000313" key="5">
    <source>
        <dbReference type="EMBL" id="SMG20319.1"/>
    </source>
</evidence>
<keyword evidence="6" id="KW-1185">Reference proteome</keyword>
<dbReference type="Pfam" id="PF00300">
    <property type="entry name" value="His_Phos_1"/>
    <property type="match status" value="1"/>
</dbReference>
<feature type="binding site" evidence="4">
    <location>
        <position position="61"/>
    </location>
    <ligand>
        <name>substrate</name>
    </ligand>
</feature>
<dbReference type="GO" id="GO:0005737">
    <property type="term" value="C:cytoplasm"/>
    <property type="evidence" value="ECO:0007669"/>
    <property type="project" value="TreeGrafter"/>
</dbReference>
<evidence type="ECO:0000256" key="2">
    <source>
        <dbReference type="ARBA" id="ARBA00023235"/>
    </source>
</evidence>
<feature type="binding site" evidence="4">
    <location>
        <begin position="11"/>
        <end position="18"/>
    </location>
    <ligand>
        <name>substrate</name>
    </ligand>
</feature>
<dbReference type="Proteomes" id="UP000193834">
    <property type="component" value="Unassembled WGS sequence"/>
</dbReference>
<evidence type="ECO:0000313" key="6">
    <source>
        <dbReference type="Proteomes" id="UP000193834"/>
    </source>
</evidence>